<feature type="compositionally biased region" description="Low complexity" evidence="1">
    <location>
        <begin position="390"/>
        <end position="409"/>
    </location>
</feature>
<feature type="region of interest" description="Disordered" evidence="1">
    <location>
        <begin position="1"/>
        <end position="38"/>
    </location>
</feature>
<evidence type="ECO:0000256" key="1">
    <source>
        <dbReference type="SAM" id="MobiDB-lite"/>
    </source>
</evidence>
<feature type="region of interest" description="Disordered" evidence="1">
    <location>
        <begin position="171"/>
        <end position="647"/>
    </location>
</feature>
<feature type="compositionally biased region" description="Basic and acidic residues" evidence="1">
    <location>
        <begin position="507"/>
        <end position="518"/>
    </location>
</feature>
<feature type="compositionally biased region" description="Low complexity" evidence="1">
    <location>
        <begin position="612"/>
        <end position="629"/>
    </location>
</feature>
<feature type="compositionally biased region" description="Low complexity" evidence="1">
    <location>
        <begin position="460"/>
        <end position="477"/>
    </location>
</feature>
<sequence length="647" mass="70220">MSESVKASNSSQHSSLNEEGSLDTTPASPPSVKLQALEKELEQAAIARRRERQKTLQKIAEGEEKNEEEYQEWVKKIKELQEEGDKERERIEKELIEEIDKTRKAREERRRSSSFRTESHPIEIQKPRRGSTDVLHKGRDIDTIFEEFRSHRQHKLNVVDKNNVEIEKKVVAEGHSESVGDSKGKEEGKVGEDSVKILLQAPIIAEPQDINDGSRGSASNSDNQQPSSNHLFIRENRKGTADAFQSQNSTNIATTLSPSVVSSSSESTIASQNDSNATLSPSQQTPLATSPSTRQSVAELIRQREAAQLQANESKTSQRIVIKRKPVLEKWGNVEDKDEKKKDDEKKPTPGRINVMNKVPWAAKDNAEPAASVNNSVHPSPKKITSAFLSASTAPLNTPPSSTASSTNKSPPPRKINSTFLSTSTTVTSTTSTASLSQTSKPSPKKLEPTVASRLESVFGAGMPLPGLARGGAPPRVGGRKVEITGDDKERTNTNVGKVKVMMGDDSSEKVTEEKSRVDVVSSRPLTHITKDRPRRPGRSKPRALVSTPSSTPTIESSASTSDASISKQDVVETAANGKSSERDNDAMKEVKSEVSVSTPSSSKLSGDECASGNDSNGNNETTESSTVETENDKASDEVVSVDVSNA</sequence>
<feature type="compositionally biased region" description="Low complexity" evidence="1">
    <location>
        <begin position="257"/>
        <end position="267"/>
    </location>
</feature>
<feature type="region of interest" description="Disordered" evidence="1">
    <location>
        <begin position="50"/>
        <end position="70"/>
    </location>
</feature>
<keyword evidence="3" id="KW-1185">Reference proteome</keyword>
<dbReference type="AlphaFoldDB" id="A0A9N9B727"/>
<protein>
    <submittedName>
        <fullName evidence="2">4441_t:CDS:1</fullName>
    </submittedName>
</protein>
<feature type="compositionally biased region" description="Polar residues" evidence="1">
    <location>
        <begin position="243"/>
        <end position="256"/>
    </location>
</feature>
<feature type="compositionally biased region" description="Polar residues" evidence="1">
    <location>
        <begin position="268"/>
        <end position="296"/>
    </location>
</feature>
<dbReference type="OrthoDB" id="10467410at2759"/>
<gene>
    <name evidence="2" type="ORF">PBRASI_LOCUS5208</name>
</gene>
<reference evidence="2" key="1">
    <citation type="submission" date="2021-06" db="EMBL/GenBank/DDBJ databases">
        <authorList>
            <person name="Kallberg Y."/>
            <person name="Tangrot J."/>
            <person name="Rosling A."/>
        </authorList>
    </citation>
    <scope>NUCLEOTIDE SEQUENCE</scope>
    <source>
        <strain evidence="2">BR232B</strain>
    </source>
</reference>
<feature type="compositionally biased region" description="Polar residues" evidence="1">
    <location>
        <begin position="1"/>
        <end position="26"/>
    </location>
</feature>
<feature type="compositionally biased region" description="Basic and acidic residues" evidence="1">
    <location>
        <begin position="171"/>
        <end position="195"/>
    </location>
</feature>
<feature type="compositionally biased region" description="Basic and acidic residues" evidence="1">
    <location>
        <begin position="580"/>
        <end position="593"/>
    </location>
</feature>
<feature type="compositionally biased region" description="Basic residues" evidence="1">
    <location>
        <begin position="533"/>
        <end position="542"/>
    </location>
</feature>
<name>A0A9N9B727_9GLOM</name>
<feature type="region of interest" description="Disordered" evidence="1">
    <location>
        <begin position="102"/>
        <end position="135"/>
    </location>
</feature>
<dbReference type="EMBL" id="CAJVPI010000592">
    <property type="protein sequence ID" value="CAG8553434.1"/>
    <property type="molecule type" value="Genomic_DNA"/>
</dbReference>
<dbReference type="Proteomes" id="UP000789739">
    <property type="component" value="Unassembled WGS sequence"/>
</dbReference>
<feature type="compositionally biased region" description="Low complexity" evidence="1">
    <location>
        <begin position="547"/>
        <end position="567"/>
    </location>
</feature>
<accession>A0A9N9B727</accession>
<evidence type="ECO:0000313" key="2">
    <source>
        <dbReference type="EMBL" id="CAG8553434.1"/>
    </source>
</evidence>
<feature type="compositionally biased region" description="Polar residues" evidence="1">
    <location>
        <begin position="309"/>
        <end position="319"/>
    </location>
</feature>
<feature type="compositionally biased region" description="Low complexity" evidence="1">
    <location>
        <begin position="418"/>
        <end position="440"/>
    </location>
</feature>
<evidence type="ECO:0000313" key="3">
    <source>
        <dbReference type="Proteomes" id="UP000789739"/>
    </source>
</evidence>
<comment type="caution">
    <text evidence="2">The sequence shown here is derived from an EMBL/GenBank/DDBJ whole genome shotgun (WGS) entry which is preliminary data.</text>
</comment>
<feature type="compositionally biased region" description="Basic and acidic residues" evidence="1">
    <location>
        <begin position="326"/>
        <end position="348"/>
    </location>
</feature>
<feature type="compositionally biased region" description="Basic and acidic residues" evidence="1">
    <location>
        <begin position="480"/>
        <end position="492"/>
    </location>
</feature>
<organism evidence="2 3">
    <name type="scientific">Paraglomus brasilianum</name>
    <dbReference type="NCBI Taxonomy" id="144538"/>
    <lineage>
        <taxon>Eukaryota</taxon>
        <taxon>Fungi</taxon>
        <taxon>Fungi incertae sedis</taxon>
        <taxon>Mucoromycota</taxon>
        <taxon>Glomeromycotina</taxon>
        <taxon>Glomeromycetes</taxon>
        <taxon>Paraglomerales</taxon>
        <taxon>Paraglomeraceae</taxon>
        <taxon>Paraglomus</taxon>
    </lineage>
</organism>
<proteinExistence type="predicted"/>
<feature type="compositionally biased region" description="Low complexity" evidence="1">
    <location>
        <begin position="594"/>
        <end position="605"/>
    </location>
</feature>
<feature type="compositionally biased region" description="Polar residues" evidence="1">
    <location>
        <begin position="214"/>
        <end position="230"/>
    </location>
</feature>